<reference evidence="2 3" key="1">
    <citation type="submission" date="2015-01" db="EMBL/GenBank/DDBJ databases">
        <title>Genome of allotetraploid Gossypium barbadense reveals genomic plasticity and fiber elongation in cotton evolution.</title>
        <authorList>
            <person name="Chen X."/>
            <person name="Liu X."/>
            <person name="Zhao B."/>
            <person name="Zheng H."/>
            <person name="Hu Y."/>
            <person name="Lu G."/>
            <person name="Yang C."/>
            <person name="Chen J."/>
            <person name="Shan C."/>
            <person name="Zhang L."/>
            <person name="Zhou Y."/>
            <person name="Wang L."/>
            <person name="Guo W."/>
            <person name="Bai Y."/>
            <person name="Ruan J."/>
            <person name="Shangguan X."/>
            <person name="Mao Y."/>
            <person name="Jiang J."/>
            <person name="Zhu Y."/>
            <person name="Lei J."/>
            <person name="Kang H."/>
            <person name="Chen S."/>
            <person name="He X."/>
            <person name="Wang R."/>
            <person name="Wang Y."/>
            <person name="Chen J."/>
            <person name="Wang L."/>
            <person name="Yu S."/>
            <person name="Wang B."/>
            <person name="Wei J."/>
            <person name="Song S."/>
            <person name="Lu X."/>
            <person name="Gao Z."/>
            <person name="Gu W."/>
            <person name="Deng X."/>
            <person name="Ma D."/>
            <person name="Wang S."/>
            <person name="Liang W."/>
            <person name="Fang L."/>
            <person name="Cai C."/>
            <person name="Zhu X."/>
            <person name="Zhou B."/>
            <person name="Zhang Y."/>
            <person name="Chen Z."/>
            <person name="Xu S."/>
            <person name="Zhu R."/>
            <person name="Wang S."/>
            <person name="Zhang T."/>
            <person name="Zhao G."/>
        </authorList>
    </citation>
    <scope>NUCLEOTIDE SEQUENCE [LARGE SCALE GENOMIC DNA]</scope>
    <source>
        <strain evidence="3">cv. Xinhai21</strain>
        <tissue evidence="2">Leaf</tissue>
    </source>
</reference>
<dbReference type="EMBL" id="KZ665481">
    <property type="protein sequence ID" value="PPR99508.1"/>
    <property type="molecule type" value="Genomic_DNA"/>
</dbReference>
<feature type="region of interest" description="Disordered" evidence="1">
    <location>
        <begin position="154"/>
        <end position="182"/>
    </location>
</feature>
<feature type="compositionally biased region" description="Acidic residues" evidence="1">
    <location>
        <begin position="161"/>
        <end position="171"/>
    </location>
</feature>
<organism evidence="2 3">
    <name type="scientific">Gossypium barbadense</name>
    <name type="common">Sea Island cotton</name>
    <name type="synonym">Hibiscus barbadensis</name>
    <dbReference type="NCBI Taxonomy" id="3634"/>
    <lineage>
        <taxon>Eukaryota</taxon>
        <taxon>Viridiplantae</taxon>
        <taxon>Streptophyta</taxon>
        <taxon>Embryophyta</taxon>
        <taxon>Tracheophyta</taxon>
        <taxon>Spermatophyta</taxon>
        <taxon>Magnoliopsida</taxon>
        <taxon>eudicotyledons</taxon>
        <taxon>Gunneridae</taxon>
        <taxon>Pentapetalae</taxon>
        <taxon>rosids</taxon>
        <taxon>malvids</taxon>
        <taxon>Malvales</taxon>
        <taxon>Malvaceae</taxon>
        <taxon>Malvoideae</taxon>
        <taxon>Gossypium</taxon>
    </lineage>
</organism>
<feature type="compositionally biased region" description="Basic residues" evidence="1">
    <location>
        <begin position="1"/>
        <end position="19"/>
    </location>
</feature>
<proteinExistence type="predicted"/>
<dbReference type="AlphaFoldDB" id="A0A2P5X851"/>
<sequence>MLSSRGKKAAVPNSKKRKGASSSLGPTAEIRHPFLQFPIGPQEELFQILQARPLEGSLPVEATLAFTLRSSWIWNALAPSAASYNPSHSKASALPPSLRYIIDLTYFIALAIQHQTEWHRKLVISIGPYVMRLGISSMLSMRMIKKRRGAYPPQYHLSQSTEEEAPEDITDDVPPHNEDLPS</sequence>
<evidence type="ECO:0000256" key="1">
    <source>
        <dbReference type="SAM" id="MobiDB-lite"/>
    </source>
</evidence>
<gene>
    <name evidence="2" type="ORF">GOBAR_AA21158</name>
</gene>
<evidence type="ECO:0000313" key="3">
    <source>
        <dbReference type="Proteomes" id="UP000239757"/>
    </source>
</evidence>
<dbReference type="Proteomes" id="UP000239757">
    <property type="component" value="Unassembled WGS sequence"/>
</dbReference>
<name>A0A2P5X851_GOSBA</name>
<accession>A0A2P5X851</accession>
<feature type="compositionally biased region" description="Basic and acidic residues" evidence="1">
    <location>
        <begin position="173"/>
        <end position="182"/>
    </location>
</feature>
<evidence type="ECO:0000313" key="2">
    <source>
        <dbReference type="EMBL" id="PPR99508.1"/>
    </source>
</evidence>
<feature type="region of interest" description="Disordered" evidence="1">
    <location>
        <begin position="1"/>
        <end position="26"/>
    </location>
</feature>
<protein>
    <submittedName>
        <fullName evidence="2">Uncharacterized protein</fullName>
    </submittedName>
</protein>